<evidence type="ECO:0000256" key="5">
    <source>
        <dbReference type="ARBA" id="ARBA00023316"/>
    </source>
</evidence>
<dbReference type="UniPathway" id="UPA00219"/>
<feature type="domain" description="L,D-TPase catalytic" evidence="9">
    <location>
        <begin position="33"/>
        <end position="156"/>
    </location>
</feature>
<evidence type="ECO:0000256" key="1">
    <source>
        <dbReference type="ARBA" id="ARBA00004752"/>
    </source>
</evidence>
<proteinExistence type="predicted"/>
<dbReference type="InterPro" id="IPR005490">
    <property type="entry name" value="LD_TPept_cat_dom"/>
</dbReference>
<sequence length="189" mass="20930">MKRVKQFIAVLTLLIMVSLGIQNPAPAEAAPQYKIEVNKRTHLLYLYKGDKVTDVFSVAVGKKGSPTPEGTFAIITKFKCPQWKQVPGCTSRNPLGKYFMGIKVSPKDQGRIYGIHGNNNPASIGKSTTLGCVRMNNPAIEYIFNKVPKGTLVWIHSGTSNRKWRGKSVAQYRSVPSDTTNKKLDHAKI</sequence>
<feature type="signal peptide" evidence="8">
    <location>
        <begin position="1"/>
        <end position="29"/>
    </location>
</feature>
<name>A0A364K770_9BACL</name>
<dbReference type="OrthoDB" id="9787225at2"/>
<keyword evidence="4 6" id="KW-0573">Peptidoglycan synthesis</keyword>
<dbReference type="PROSITE" id="PS52029">
    <property type="entry name" value="LD_TPASE"/>
    <property type="match status" value="1"/>
</dbReference>
<dbReference type="GO" id="GO:0018104">
    <property type="term" value="P:peptidoglycan-protein cross-linking"/>
    <property type="evidence" value="ECO:0007669"/>
    <property type="project" value="TreeGrafter"/>
</dbReference>
<dbReference type="InterPro" id="IPR050979">
    <property type="entry name" value="LD-transpeptidase"/>
</dbReference>
<dbReference type="CDD" id="cd16913">
    <property type="entry name" value="YkuD_like"/>
    <property type="match status" value="1"/>
</dbReference>
<dbReference type="Proteomes" id="UP000251213">
    <property type="component" value="Unassembled WGS sequence"/>
</dbReference>
<keyword evidence="5 6" id="KW-0961">Cell wall biogenesis/degradation</keyword>
<dbReference type="SUPFAM" id="SSF141523">
    <property type="entry name" value="L,D-transpeptidase catalytic domain-like"/>
    <property type="match status" value="1"/>
</dbReference>
<dbReference type="PANTHER" id="PTHR30582">
    <property type="entry name" value="L,D-TRANSPEPTIDASE"/>
    <property type="match status" value="1"/>
</dbReference>
<feature type="chain" id="PRO_5016991593" evidence="8">
    <location>
        <begin position="30"/>
        <end position="189"/>
    </location>
</feature>
<evidence type="ECO:0000256" key="7">
    <source>
        <dbReference type="SAM" id="MobiDB-lite"/>
    </source>
</evidence>
<evidence type="ECO:0000256" key="3">
    <source>
        <dbReference type="ARBA" id="ARBA00022960"/>
    </source>
</evidence>
<dbReference type="Gene3D" id="2.40.440.10">
    <property type="entry name" value="L,D-transpeptidase catalytic domain-like"/>
    <property type="match status" value="1"/>
</dbReference>
<accession>A0A364K770</accession>
<dbReference type="GO" id="GO:0005576">
    <property type="term" value="C:extracellular region"/>
    <property type="evidence" value="ECO:0007669"/>
    <property type="project" value="TreeGrafter"/>
</dbReference>
<organism evidence="10 11">
    <name type="scientific">Thermoflavimicrobium daqui</name>
    <dbReference type="NCBI Taxonomy" id="2137476"/>
    <lineage>
        <taxon>Bacteria</taxon>
        <taxon>Bacillati</taxon>
        <taxon>Bacillota</taxon>
        <taxon>Bacilli</taxon>
        <taxon>Bacillales</taxon>
        <taxon>Thermoactinomycetaceae</taxon>
        <taxon>Thermoflavimicrobium</taxon>
    </lineage>
</organism>
<comment type="caution">
    <text evidence="10">The sequence shown here is derived from an EMBL/GenBank/DDBJ whole genome shotgun (WGS) entry which is preliminary data.</text>
</comment>
<dbReference type="GO" id="GO:0008360">
    <property type="term" value="P:regulation of cell shape"/>
    <property type="evidence" value="ECO:0007669"/>
    <property type="project" value="UniProtKB-UniRule"/>
</dbReference>
<feature type="active site" description="Nucleophile" evidence="6">
    <location>
        <position position="132"/>
    </location>
</feature>
<dbReference type="GO" id="GO:0071972">
    <property type="term" value="F:peptidoglycan L,D-transpeptidase activity"/>
    <property type="evidence" value="ECO:0007669"/>
    <property type="project" value="TreeGrafter"/>
</dbReference>
<protein>
    <submittedName>
        <fullName evidence="10">L,D-transpeptidase</fullName>
    </submittedName>
</protein>
<dbReference type="GO" id="GO:0071555">
    <property type="term" value="P:cell wall organization"/>
    <property type="evidence" value="ECO:0007669"/>
    <property type="project" value="UniProtKB-UniRule"/>
</dbReference>
<evidence type="ECO:0000259" key="9">
    <source>
        <dbReference type="PROSITE" id="PS52029"/>
    </source>
</evidence>
<keyword evidence="11" id="KW-1185">Reference proteome</keyword>
<dbReference type="EMBL" id="QJKK01000002">
    <property type="protein sequence ID" value="RAL26151.1"/>
    <property type="molecule type" value="Genomic_DNA"/>
</dbReference>
<keyword evidence="3 6" id="KW-0133">Cell shape</keyword>
<dbReference type="InterPro" id="IPR038063">
    <property type="entry name" value="Transpep_catalytic_dom"/>
</dbReference>
<comment type="pathway">
    <text evidence="1 6">Cell wall biogenesis; peptidoglycan biosynthesis.</text>
</comment>
<dbReference type="AlphaFoldDB" id="A0A364K770"/>
<dbReference type="GO" id="GO:0016740">
    <property type="term" value="F:transferase activity"/>
    <property type="evidence" value="ECO:0007669"/>
    <property type="project" value="UniProtKB-KW"/>
</dbReference>
<gene>
    <name evidence="10" type="ORF">DL897_03900</name>
</gene>
<reference evidence="10 11" key="2">
    <citation type="submission" date="2018-06" db="EMBL/GenBank/DDBJ databases">
        <authorList>
            <person name="Zhirakovskaya E."/>
        </authorList>
    </citation>
    <scope>NUCLEOTIDE SEQUENCE [LARGE SCALE GENOMIC DNA]</scope>
    <source>
        <strain evidence="10 11">FBKL4.011</strain>
    </source>
</reference>
<dbReference type="PANTHER" id="PTHR30582:SF4">
    <property type="entry name" value="L,D-TRANSPEPTIDASE YQJB-RELATED"/>
    <property type="match status" value="1"/>
</dbReference>
<evidence type="ECO:0000313" key="10">
    <source>
        <dbReference type="EMBL" id="RAL26151.1"/>
    </source>
</evidence>
<reference evidence="10 11" key="1">
    <citation type="submission" date="2018-06" db="EMBL/GenBank/DDBJ databases">
        <title>Thermoflavimicrobium daqus sp. nov., a thermophilic microbe isolated from Moutai-flavour Daqu.</title>
        <authorList>
            <person name="Wang X."/>
            <person name="Zhou H."/>
        </authorList>
    </citation>
    <scope>NUCLEOTIDE SEQUENCE [LARGE SCALE GENOMIC DNA]</scope>
    <source>
        <strain evidence="10 11">FBKL4.011</strain>
    </source>
</reference>
<evidence type="ECO:0000256" key="2">
    <source>
        <dbReference type="ARBA" id="ARBA00022679"/>
    </source>
</evidence>
<feature type="active site" description="Proton donor/acceptor" evidence="6">
    <location>
        <position position="116"/>
    </location>
</feature>
<dbReference type="RefSeq" id="WP_113657836.1">
    <property type="nucleotide sequence ID" value="NZ_KZ845664.1"/>
</dbReference>
<evidence type="ECO:0000256" key="6">
    <source>
        <dbReference type="PROSITE-ProRule" id="PRU01373"/>
    </source>
</evidence>
<feature type="compositionally biased region" description="Basic and acidic residues" evidence="7">
    <location>
        <begin position="180"/>
        <end position="189"/>
    </location>
</feature>
<evidence type="ECO:0000313" key="11">
    <source>
        <dbReference type="Proteomes" id="UP000251213"/>
    </source>
</evidence>
<feature type="region of interest" description="Disordered" evidence="7">
    <location>
        <begin position="166"/>
        <end position="189"/>
    </location>
</feature>
<keyword evidence="8" id="KW-0732">Signal</keyword>
<keyword evidence="2" id="KW-0808">Transferase</keyword>
<evidence type="ECO:0000256" key="4">
    <source>
        <dbReference type="ARBA" id="ARBA00022984"/>
    </source>
</evidence>
<evidence type="ECO:0000256" key="8">
    <source>
        <dbReference type="SAM" id="SignalP"/>
    </source>
</evidence>
<dbReference type="Pfam" id="PF03734">
    <property type="entry name" value="YkuD"/>
    <property type="match status" value="1"/>
</dbReference>